<keyword evidence="4 6" id="KW-0408">Iron</keyword>
<keyword evidence="6" id="KW-0249">Electron transport</keyword>
<evidence type="ECO:0000313" key="10">
    <source>
        <dbReference type="Proteomes" id="UP000584931"/>
    </source>
</evidence>
<dbReference type="PANTHER" id="PTHR32479:SF17">
    <property type="entry name" value="GLYCOLATE OXIDASE IRON-SULFUR SUBUNIT"/>
    <property type="match status" value="1"/>
</dbReference>
<evidence type="ECO:0000313" key="9">
    <source>
        <dbReference type="EMBL" id="NYH54143.1"/>
    </source>
</evidence>
<gene>
    <name evidence="9" type="ORF">HNR06_003732</name>
</gene>
<proteinExistence type="predicted"/>
<dbReference type="PROSITE" id="PS51379">
    <property type="entry name" value="4FE4S_FER_2"/>
    <property type="match status" value="2"/>
</dbReference>
<dbReference type="Pfam" id="PF12838">
    <property type="entry name" value="Fer4_7"/>
    <property type="match status" value="1"/>
</dbReference>
<dbReference type="InterPro" id="IPR017900">
    <property type="entry name" value="4Fe4S_Fe_S_CS"/>
</dbReference>
<sequence>MTDLPTDAANTTAHGAADETASGAPSERERLFGDLLDDCVHCGFCLPTCPTHVLWGQEMDSPRGRIHLMEQTHTEDVLTETAVGHFDNCLGCLACVSACPSGVAYDALIEHTRHRVEAEYDRPRSERALRGAIFALFPYRNRLRLLRGPLRAYQASGVSSLVRRSGLLERISPSLAAMERISPPLSAPPPALPELVPAAGRARARVGMLVGCVQGAFFPEVNTATARVLALEGCDVVVPRSQGCCGALSGHAGRIGESADLARDLIEVFERERVDRIVVNSAGCGSSMKHFDRTLAEAGADEAWVRRGRAMAERVVDLTEFLVDLGPRAERHPLPLHVAYHDACHLSHGQGVTRPPRALLADVPGLRVSDLPDKEVCCGSAGVYNLLKPEAAGELGDRKGRDVASTGADVLVSGNPGCSLQIAAAMDRAGSPITVTHTARVLDASLRGLTVEQLLGRGRADRPGAGGSRASGTGAEG</sequence>
<reference evidence="9 10" key="1">
    <citation type="submission" date="2020-07" db="EMBL/GenBank/DDBJ databases">
        <title>Sequencing the genomes of 1000 actinobacteria strains.</title>
        <authorList>
            <person name="Klenk H.-P."/>
        </authorList>
    </citation>
    <scope>NUCLEOTIDE SEQUENCE [LARGE SCALE GENOMIC DNA]</scope>
    <source>
        <strain evidence="9 10">DSM 45278</strain>
    </source>
</reference>
<feature type="domain" description="4Fe-4S ferredoxin-type" evidence="8">
    <location>
        <begin position="79"/>
        <end position="103"/>
    </location>
</feature>
<dbReference type="GO" id="GO:0046872">
    <property type="term" value="F:metal ion binding"/>
    <property type="evidence" value="ECO:0007669"/>
    <property type="project" value="UniProtKB-UniRule"/>
</dbReference>
<dbReference type="EMBL" id="JACCHL010000001">
    <property type="protein sequence ID" value="NYH54143.1"/>
    <property type="molecule type" value="Genomic_DNA"/>
</dbReference>
<dbReference type="InterPro" id="IPR012257">
    <property type="entry name" value="Glc_ox_4Fe-4S"/>
</dbReference>
<dbReference type="Proteomes" id="UP000584931">
    <property type="component" value="Unassembled WGS sequence"/>
</dbReference>
<comment type="catalytic activity">
    <reaction evidence="6">
        <text>glycolate + A = glyoxylate + AH2</text>
        <dbReference type="Rhea" id="RHEA:21264"/>
        <dbReference type="ChEBI" id="CHEBI:13193"/>
        <dbReference type="ChEBI" id="CHEBI:17499"/>
        <dbReference type="ChEBI" id="CHEBI:29805"/>
        <dbReference type="ChEBI" id="CHEBI:36655"/>
        <dbReference type="EC" id="1.1.99.14"/>
    </reaction>
</comment>
<evidence type="ECO:0000256" key="2">
    <source>
        <dbReference type="ARBA" id="ARBA00022723"/>
    </source>
</evidence>
<dbReference type="GO" id="GO:0051539">
    <property type="term" value="F:4 iron, 4 sulfur cluster binding"/>
    <property type="evidence" value="ECO:0007669"/>
    <property type="project" value="UniProtKB-UniRule"/>
</dbReference>
<keyword evidence="1 6" id="KW-0004">4Fe-4S</keyword>
<dbReference type="InterPro" id="IPR009051">
    <property type="entry name" value="Helical_ferredxn"/>
</dbReference>
<dbReference type="PROSITE" id="PS00198">
    <property type="entry name" value="4FE4S_FER_1"/>
    <property type="match status" value="1"/>
</dbReference>
<evidence type="ECO:0000256" key="5">
    <source>
        <dbReference type="ARBA" id="ARBA00023014"/>
    </source>
</evidence>
<comment type="cofactor">
    <cofactor evidence="6">
        <name>[4Fe-4S] cluster</name>
        <dbReference type="ChEBI" id="CHEBI:49883"/>
    </cofactor>
    <text evidence="6">Binds 2 [4Fe-4S] clusters.</text>
</comment>
<dbReference type="PIRSF" id="PIRSF000139">
    <property type="entry name" value="Glc_ox_4Fe-4S"/>
    <property type="match status" value="1"/>
</dbReference>
<comment type="caution">
    <text evidence="9">The sequence shown here is derived from an EMBL/GenBank/DDBJ whole genome shotgun (WGS) entry which is preliminary data.</text>
</comment>
<keyword evidence="5 6" id="KW-0411">Iron-sulfur</keyword>
<name>A0A7Y9XEE6_9ACTN</name>
<evidence type="ECO:0000259" key="8">
    <source>
        <dbReference type="PROSITE" id="PS51379"/>
    </source>
</evidence>
<dbReference type="GO" id="GO:0019154">
    <property type="term" value="F:glycolate dehydrogenase activity"/>
    <property type="evidence" value="ECO:0007669"/>
    <property type="project" value="UniProtKB-EC"/>
</dbReference>
<evidence type="ECO:0000256" key="6">
    <source>
        <dbReference type="PIRNR" id="PIRNR000139"/>
    </source>
</evidence>
<dbReference type="AlphaFoldDB" id="A0A7Y9XEE6"/>
<dbReference type="PANTHER" id="PTHR32479">
    <property type="entry name" value="GLYCOLATE OXIDASE IRON-SULFUR SUBUNIT"/>
    <property type="match status" value="1"/>
</dbReference>
<dbReference type="EC" id="1.1.99.14" evidence="6"/>
<keyword evidence="2 6" id="KW-0479">Metal-binding</keyword>
<feature type="domain" description="4Fe-4S ferredoxin-type" evidence="8">
    <location>
        <begin position="29"/>
        <end position="59"/>
    </location>
</feature>
<evidence type="ECO:0000256" key="4">
    <source>
        <dbReference type="ARBA" id="ARBA00023004"/>
    </source>
</evidence>
<evidence type="ECO:0000256" key="7">
    <source>
        <dbReference type="SAM" id="MobiDB-lite"/>
    </source>
</evidence>
<dbReference type="SUPFAM" id="SSF54862">
    <property type="entry name" value="4Fe-4S ferredoxins"/>
    <property type="match status" value="1"/>
</dbReference>
<organism evidence="9 10">
    <name type="scientific">Nocardiopsis sinuspersici</name>
    <dbReference type="NCBI Taxonomy" id="501010"/>
    <lineage>
        <taxon>Bacteria</taxon>
        <taxon>Bacillati</taxon>
        <taxon>Actinomycetota</taxon>
        <taxon>Actinomycetes</taxon>
        <taxon>Streptosporangiales</taxon>
        <taxon>Nocardiopsidaceae</taxon>
        <taxon>Nocardiopsis</taxon>
    </lineage>
</organism>
<feature type="region of interest" description="Disordered" evidence="7">
    <location>
        <begin position="1"/>
        <end position="26"/>
    </location>
</feature>
<evidence type="ECO:0000256" key="3">
    <source>
        <dbReference type="ARBA" id="ARBA00022737"/>
    </source>
</evidence>
<accession>A0A7Y9XEE6</accession>
<keyword evidence="3" id="KW-0677">Repeat</keyword>
<dbReference type="Pfam" id="PF02754">
    <property type="entry name" value="CCG"/>
    <property type="match status" value="2"/>
</dbReference>
<dbReference type="Gene3D" id="1.10.1060.10">
    <property type="entry name" value="Alpha-helical ferredoxin"/>
    <property type="match status" value="1"/>
</dbReference>
<dbReference type="InterPro" id="IPR017896">
    <property type="entry name" value="4Fe4S_Fe-S-bd"/>
</dbReference>
<keyword evidence="6" id="KW-0813">Transport</keyword>
<feature type="region of interest" description="Disordered" evidence="7">
    <location>
        <begin position="455"/>
        <end position="477"/>
    </location>
</feature>
<dbReference type="InterPro" id="IPR004017">
    <property type="entry name" value="Cys_rich_dom"/>
</dbReference>
<comment type="catalytic activity">
    <reaction evidence="6">
        <text>(R)-lactate + A = pyruvate + AH2</text>
        <dbReference type="Rhea" id="RHEA:15089"/>
        <dbReference type="ChEBI" id="CHEBI:13193"/>
        <dbReference type="ChEBI" id="CHEBI:15361"/>
        <dbReference type="ChEBI" id="CHEBI:16004"/>
        <dbReference type="ChEBI" id="CHEBI:17499"/>
    </reaction>
</comment>
<protein>
    <recommendedName>
        <fullName evidence="6">Glycolate oxidase iron-sulfur subunit</fullName>
        <ecNumber evidence="6">1.1.99.14</ecNumber>
    </recommendedName>
</protein>
<evidence type="ECO:0000256" key="1">
    <source>
        <dbReference type="ARBA" id="ARBA00022485"/>
    </source>
</evidence>
<comment type="function">
    <text evidence="6">Component of a complex that catalyzes the oxidation of glycolate to glyoxylate.</text>
</comment>
<feature type="compositionally biased region" description="Gly residues" evidence="7">
    <location>
        <begin position="464"/>
        <end position="477"/>
    </location>
</feature>